<evidence type="ECO:0000256" key="2">
    <source>
        <dbReference type="ARBA" id="ARBA00005417"/>
    </source>
</evidence>
<dbReference type="CDD" id="cd03257">
    <property type="entry name" value="ABC_NikE_OppD_transporters"/>
    <property type="match status" value="1"/>
</dbReference>
<evidence type="ECO:0000259" key="10">
    <source>
        <dbReference type="PROSITE" id="PS50893"/>
    </source>
</evidence>
<dbReference type="GO" id="GO:0005886">
    <property type="term" value="C:plasma membrane"/>
    <property type="evidence" value="ECO:0007669"/>
    <property type="project" value="UniProtKB-SubCell"/>
</dbReference>
<dbReference type="OrthoDB" id="9802264at2"/>
<protein>
    <submittedName>
        <fullName evidence="11">ABC transporter ATP-binding protein</fullName>
    </submittedName>
</protein>
<dbReference type="FunFam" id="3.40.50.300:FF:000016">
    <property type="entry name" value="Oligopeptide ABC transporter ATP-binding component"/>
    <property type="match status" value="1"/>
</dbReference>
<dbReference type="Gene3D" id="3.40.50.300">
    <property type="entry name" value="P-loop containing nucleotide triphosphate hydrolases"/>
    <property type="match status" value="1"/>
</dbReference>
<keyword evidence="4" id="KW-1003">Cell membrane</keyword>
<dbReference type="Proteomes" id="UP000293142">
    <property type="component" value="Unassembled WGS sequence"/>
</dbReference>
<accession>A0A4Q9DF26</accession>
<feature type="domain" description="ABC transporter" evidence="10">
    <location>
        <begin position="9"/>
        <end position="256"/>
    </location>
</feature>
<gene>
    <name evidence="11" type="ORF">EYB31_38650</name>
</gene>
<sequence length="274" mass="30371">MKSAAQPLLEVSGLYTGFQTAEPRRSLLTNIHFHIKQGETVAVIGESGSGKSTMALSIMRLLEPPLCIQAGSVRLEGQELLQLPDKEMKHIRGQRMAVVFQDPLSSFHPMLTLGSQLMECIKDGSRRANYARCLEMLERVGLPNPEKMMKSYPFELSGGMLQRVMIAMGLLNRPKLLIADEPTTALDVTVQAGILSLLKDVQREFGMGLLFISHDLGVVSELADRIVVMRQGEIVECEQAAQLLQCPAHPYTRHLLEMVPILGQPLPEQVRVYG</sequence>
<keyword evidence="6" id="KW-0547">Nucleotide-binding</keyword>
<dbReference type="GO" id="GO:0005524">
    <property type="term" value="F:ATP binding"/>
    <property type="evidence" value="ECO:0007669"/>
    <property type="project" value="UniProtKB-KW"/>
</dbReference>
<reference evidence="11 12" key="1">
    <citation type="submission" date="2019-02" db="EMBL/GenBank/DDBJ databases">
        <title>Paenibacillus sp. nov., isolated from surface-sterilized tissue of Thalictrum simplex L.</title>
        <authorList>
            <person name="Tuo L."/>
        </authorList>
    </citation>
    <scope>NUCLEOTIDE SEQUENCE [LARGE SCALE GENOMIC DNA]</scope>
    <source>
        <strain evidence="11 12">N2SHLJ1</strain>
    </source>
</reference>
<evidence type="ECO:0000256" key="3">
    <source>
        <dbReference type="ARBA" id="ARBA00022448"/>
    </source>
</evidence>
<keyword evidence="7 11" id="KW-0067">ATP-binding</keyword>
<keyword evidence="9" id="KW-0472">Membrane</keyword>
<dbReference type="AlphaFoldDB" id="A0A4Q9DF26"/>
<evidence type="ECO:0000256" key="5">
    <source>
        <dbReference type="ARBA" id="ARBA00022519"/>
    </source>
</evidence>
<comment type="subcellular location">
    <subcellularLocation>
        <location evidence="1">Cell membrane</location>
        <topology evidence="1">Peripheral membrane protein</topology>
    </subcellularLocation>
</comment>
<evidence type="ECO:0000256" key="7">
    <source>
        <dbReference type="ARBA" id="ARBA00022840"/>
    </source>
</evidence>
<dbReference type="InterPro" id="IPR050388">
    <property type="entry name" value="ABC_Ni/Peptide_Import"/>
</dbReference>
<keyword evidence="5" id="KW-0997">Cell inner membrane</keyword>
<evidence type="ECO:0000313" key="12">
    <source>
        <dbReference type="Proteomes" id="UP000293142"/>
    </source>
</evidence>
<dbReference type="InterPro" id="IPR003439">
    <property type="entry name" value="ABC_transporter-like_ATP-bd"/>
</dbReference>
<dbReference type="GO" id="GO:0016887">
    <property type="term" value="F:ATP hydrolysis activity"/>
    <property type="evidence" value="ECO:0007669"/>
    <property type="project" value="InterPro"/>
</dbReference>
<dbReference type="SUPFAM" id="SSF52540">
    <property type="entry name" value="P-loop containing nucleoside triphosphate hydrolases"/>
    <property type="match status" value="1"/>
</dbReference>
<dbReference type="SMART" id="SM00382">
    <property type="entry name" value="AAA"/>
    <property type="match status" value="1"/>
</dbReference>
<keyword evidence="12" id="KW-1185">Reference proteome</keyword>
<name>A0A4Q9DF26_9BACL</name>
<keyword evidence="3" id="KW-0813">Transport</keyword>
<comment type="similarity">
    <text evidence="2">Belongs to the ABC transporter superfamily.</text>
</comment>
<dbReference type="RefSeq" id="WP_131018956.1">
    <property type="nucleotide sequence ID" value="NZ_SIRE01000049.1"/>
</dbReference>
<evidence type="ECO:0000256" key="4">
    <source>
        <dbReference type="ARBA" id="ARBA00022475"/>
    </source>
</evidence>
<keyword evidence="8" id="KW-1278">Translocase</keyword>
<evidence type="ECO:0000256" key="9">
    <source>
        <dbReference type="ARBA" id="ARBA00023136"/>
    </source>
</evidence>
<evidence type="ECO:0000313" key="11">
    <source>
        <dbReference type="EMBL" id="TBL68205.1"/>
    </source>
</evidence>
<organism evidence="11 12">
    <name type="scientific">Paenibacillus thalictri</name>
    <dbReference type="NCBI Taxonomy" id="2527873"/>
    <lineage>
        <taxon>Bacteria</taxon>
        <taxon>Bacillati</taxon>
        <taxon>Bacillota</taxon>
        <taxon>Bacilli</taxon>
        <taxon>Bacillales</taxon>
        <taxon>Paenibacillaceae</taxon>
        <taxon>Paenibacillus</taxon>
    </lineage>
</organism>
<dbReference type="InterPro" id="IPR027417">
    <property type="entry name" value="P-loop_NTPase"/>
</dbReference>
<dbReference type="InterPro" id="IPR017871">
    <property type="entry name" value="ABC_transporter-like_CS"/>
</dbReference>
<dbReference type="PANTHER" id="PTHR43297">
    <property type="entry name" value="OLIGOPEPTIDE TRANSPORT ATP-BINDING PROTEIN APPD"/>
    <property type="match status" value="1"/>
</dbReference>
<dbReference type="PROSITE" id="PS00211">
    <property type="entry name" value="ABC_TRANSPORTER_1"/>
    <property type="match status" value="1"/>
</dbReference>
<evidence type="ECO:0000256" key="6">
    <source>
        <dbReference type="ARBA" id="ARBA00022741"/>
    </source>
</evidence>
<proteinExistence type="inferred from homology"/>
<evidence type="ECO:0000256" key="1">
    <source>
        <dbReference type="ARBA" id="ARBA00004202"/>
    </source>
</evidence>
<comment type="caution">
    <text evidence="11">The sequence shown here is derived from an EMBL/GenBank/DDBJ whole genome shotgun (WGS) entry which is preliminary data.</text>
</comment>
<dbReference type="Pfam" id="PF00005">
    <property type="entry name" value="ABC_tran"/>
    <property type="match status" value="1"/>
</dbReference>
<dbReference type="InterPro" id="IPR003593">
    <property type="entry name" value="AAA+_ATPase"/>
</dbReference>
<dbReference type="PANTHER" id="PTHR43297:SF14">
    <property type="entry name" value="ATPASE AAA-TYPE CORE DOMAIN-CONTAINING PROTEIN"/>
    <property type="match status" value="1"/>
</dbReference>
<evidence type="ECO:0000256" key="8">
    <source>
        <dbReference type="ARBA" id="ARBA00022967"/>
    </source>
</evidence>
<dbReference type="EMBL" id="SIRE01000049">
    <property type="protein sequence ID" value="TBL68205.1"/>
    <property type="molecule type" value="Genomic_DNA"/>
</dbReference>
<dbReference type="PROSITE" id="PS50893">
    <property type="entry name" value="ABC_TRANSPORTER_2"/>
    <property type="match status" value="1"/>
</dbReference>